<proteinExistence type="predicted"/>
<gene>
    <name evidence="2" type="ORF">DI487_15895</name>
</gene>
<keyword evidence="3" id="KW-1185">Reference proteome</keyword>
<reference evidence="2 3" key="1">
    <citation type="submission" date="2018-05" db="EMBL/GenBank/DDBJ databases">
        <title>Flavobacterium sp. MEBiC07310.</title>
        <authorList>
            <person name="Baek K."/>
        </authorList>
    </citation>
    <scope>NUCLEOTIDE SEQUENCE [LARGE SCALE GENOMIC DNA]</scope>
    <source>
        <strain evidence="2 3">MEBiC07310</strain>
    </source>
</reference>
<dbReference type="Gene3D" id="2.60.40.10">
    <property type="entry name" value="Immunoglobulins"/>
    <property type="match status" value="3"/>
</dbReference>
<name>A0A2U8QYE6_9FLAO</name>
<dbReference type="SUPFAM" id="SSF49265">
    <property type="entry name" value="Fibronectin type III"/>
    <property type="match status" value="2"/>
</dbReference>
<evidence type="ECO:0000313" key="3">
    <source>
        <dbReference type="Proteomes" id="UP000245429"/>
    </source>
</evidence>
<dbReference type="KEGG" id="fse:DI487_15895"/>
<organism evidence="2 3">
    <name type="scientific">Flavobacterium sediminis</name>
    <dbReference type="NCBI Taxonomy" id="2201181"/>
    <lineage>
        <taxon>Bacteria</taxon>
        <taxon>Pseudomonadati</taxon>
        <taxon>Bacteroidota</taxon>
        <taxon>Flavobacteriia</taxon>
        <taxon>Flavobacteriales</taxon>
        <taxon>Flavobacteriaceae</taxon>
        <taxon>Flavobacterium</taxon>
    </lineage>
</organism>
<dbReference type="EMBL" id="CP029463">
    <property type="protein sequence ID" value="AWM15193.1"/>
    <property type="molecule type" value="Genomic_DNA"/>
</dbReference>
<accession>A0A2U8QYE6</accession>
<dbReference type="InterPro" id="IPR013783">
    <property type="entry name" value="Ig-like_fold"/>
</dbReference>
<evidence type="ECO:0000259" key="1">
    <source>
        <dbReference type="PROSITE" id="PS50853"/>
    </source>
</evidence>
<dbReference type="Proteomes" id="UP000245429">
    <property type="component" value="Chromosome"/>
</dbReference>
<dbReference type="PROSITE" id="PS50853">
    <property type="entry name" value="FN3"/>
    <property type="match status" value="1"/>
</dbReference>
<feature type="domain" description="Fibronectin type-III" evidence="1">
    <location>
        <begin position="119"/>
        <end position="212"/>
    </location>
</feature>
<evidence type="ECO:0000313" key="2">
    <source>
        <dbReference type="EMBL" id="AWM15193.1"/>
    </source>
</evidence>
<dbReference type="InterPro" id="IPR036116">
    <property type="entry name" value="FN3_sf"/>
</dbReference>
<dbReference type="AlphaFoldDB" id="A0A2U8QYE6"/>
<sequence>MLGLLSFISCDDILEEDISNDIVQTTYPSEGDVIESNVVTFQWNELDGADDYRVQIYDLYQIKVYDTLVSAVNVSLPMAEGGYQWRVRGENSAYESTYSFPVYFEVNESFDLTDQQVILSSPVTNFVTNSTTFTLAWDELPVADYYKLEIVNNSTGGTIVYQQDNITTTSVTLNNTIISQDGSYTWKVKAINSISETSTYTSRTFSIDTVNPNQPQNSLPANSSTQTVNQTISFSWTIPADSGTIQSAISYVIEIASDSAFTNILQSSNVSGTTFSQSFTSTGDYYWRVTAKDAAGNTGTPSSYFTFTVN</sequence>
<dbReference type="InterPro" id="IPR003961">
    <property type="entry name" value="FN3_dom"/>
</dbReference>
<protein>
    <recommendedName>
        <fullName evidence="1">Fibronectin type-III domain-containing protein</fullName>
    </recommendedName>
</protein>